<evidence type="ECO:0000313" key="4">
    <source>
        <dbReference type="Proteomes" id="UP000807769"/>
    </source>
</evidence>
<name>A0A9P7EKE0_9AGAM</name>
<feature type="domain" description="BHLH" evidence="2">
    <location>
        <begin position="32"/>
        <end position="86"/>
    </location>
</feature>
<gene>
    <name evidence="3" type="ORF">BJ212DRAFT_1325770</name>
</gene>
<dbReference type="GO" id="GO:0046983">
    <property type="term" value="F:protein dimerization activity"/>
    <property type="evidence" value="ECO:0007669"/>
    <property type="project" value="InterPro"/>
</dbReference>
<dbReference type="Proteomes" id="UP000807769">
    <property type="component" value="Unassembled WGS sequence"/>
</dbReference>
<dbReference type="EMBL" id="JABBWG010000004">
    <property type="protein sequence ID" value="KAG1823653.1"/>
    <property type="molecule type" value="Genomic_DNA"/>
</dbReference>
<dbReference type="Gene3D" id="4.10.280.10">
    <property type="entry name" value="Helix-loop-helix DNA-binding domain"/>
    <property type="match status" value="1"/>
</dbReference>
<organism evidence="3 4">
    <name type="scientific">Suillus subaureus</name>
    <dbReference type="NCBI Taxonomy" id="48587"/>
    <lineage>
        <taxon>Eukaryota</taxon>
        <taxon>Fungi</taxon>
        <taxon>Dikarya</taxon>
        <taxon>Basidiomycota</taxon>
        <taxon>Agaricomycotina</taxon>
        <taxon>Agaricomycetes</taxon>
        <taxon>Agaricomycetidae</taxon>
        <taxon>Boletales</taxon>
        <taxon>Suillineae</taxon>
        <taxon>Suillaceae</taxon>
        <taxon>Suillus</taxon>
    </lineage>
</organism>
<protein>
    <recommendedName>
        <fullName evidence="2">BHLH domain-containing protein</fullName>
    </recommendedName>
</protein>
<comment type="caution">
    <text evidence="3">The sequence shown here is derived from an EMBL/GenBank/DDBJ whole genome shotgun (WGS) entry which is preliminary data.</text>
</comment>
<dbReference type="AlphaFoldDB" id="A0A9P7EKE0"/>
<feature type="compositionally biased region" description="Basic residues" evidence="1">
    <location>
        <begin position="1"/>
        <end position="10"/>
    </location>
</feature>
<accession>A0A9P7EKE0</accession>
<evidence type="ECO:0000313" key="3">
    <source>
        <dbReference type="EMBL" id="KAG1823653.1"/>
    </source>
</evidence>
<dbReference type="PROSITE" id="PS50888">
    <property type="entry name" value="BHLH"/>
    <property type="match status" value="1"/>
</dbReference>
<dbReference type="Pfam" id="PF00010">
    <property type="entry name" value="HLH"/>
    <property type="match status" value="1"/>
</dbReference>
<reference evidence="3" key="1">
    <citation type="journal article" date="2020" name="New Phytol.">
        <title>Comparative genomics reveals dynamic genome evolution in host specialist ectomycorrhizal fungi.</title>
        <authorList>
            <person name="Lofgren L.A."/>
            <person name="Nguyen N.H."/>
            <person name="Vilgalys R."/>
            <person name="Ruytinx J."/>
            <person name="Liao H.L."/>
            <person name="Branco S."/>
            <person name="Kuo A."/>
            <person name="LaButti K."/>
            <person name="Lipzen A."/>
            <person name="Andreopoulos W."/>
            <person name="Pangilinan J."/>
            <person name="Riley R."/>
            <person name="Hundley H."/>
            <person name="Na H."/>
            <person name="Barry K."/>
            <person name="Grigoriev I.V."/>
            <person name="Stajich J.E."/>
            <person name="Kennedy P.G."/>
        </authorList>
    </citation>
    <scope>NUCLEOTIDE SEQUENCE</scope>
    <source>
        <strain evidence="3">MN1</strain>
    </source>
</reference>
<dbReference type="SUPFAM" id="SSF47459">
    <property type="entry name" value="HLH, helix-loop-helix DNA-binding domain"/>
    <property type="match status" value="1"/>
</dbReference>
<feature type="region of interest" description="Disordered" evidence="1">
    <location>
        <begin position="1"/>
        <end position="47"/>
    </location>
</feature>
<evidence type="ECO:0000256" key="1">
    <source>
        <dbReference type="SAM" id="MobiDB-lite"/>
    </source>
</evidence>
<sequence>MHSSVKKAHRQSLFSPNSETFDMMQDDTTERSYKQTKSTQQKQYRDREVDSFANLREAIREMTDDQEPPRTKYETLSKAAQYIRQLNLINQKLQQQLHTLKPSRMDDEGCMMKQTHVPAMSLHRNGDVKSVGTHWTTHIVSQSSLHNFYIGMDSGVYDAAMLEGAQDQTRIVSGSSSNLSQIDQYTSLGHPLNQSRISYDGYSY</sequence>
<dbReference type="RefSeq" id="XP_041197713.1">
    <property type="nucleotide sequence ID" value="XM_041334582.1"/>
</dbReference>
<keyword evidence="4" id="KW-1185">Reference proteome</keyword>
<dbReference type="InterPro" id="IPR036638">
    <property type="entry name" value="HLH_DNA-bd_sf"/>
</dbReference>
<dbReference type="OrthoDB" id="2632260at2759"/>
<dbReference type="InterPro" id="IPR011598">
    <property type="entry name" value="bHLH_dom"/>
</dbReference>
<evidence type="ECO:0000259" key="2">
    <source>
        <dbReference type="PROSITE" id="PS50888"/>
    </source>
</evidence>
<dbReference type="GeneID" id="64628599"/>
<proteinExistence type="predicted"/>